<keyword evidence="4 5" id="KW-0349">Heme</keyword>
<sequence length="507" mass="57184">MFSDHLSLVQTALTVLFTHLTGWIIYCLYFHPLSTIPGPFLASFSRLWIVLKTAAGDMDRTQRALHREHGHIVRIAHNEVACSDPEAIKIIYRTKHVFAKSDYYDAWAPPSSGYVGHFPSRDEKEHNERRRIVNNVYSMSSVLESEQAIDSCTWLFCDNMRDFATQNSVVDLGLWINIYAFDVLGELFYGNMFGFMRERKDISGYMNAIDALLPAFSIGGTVPSYLTKPFLISTTLFSPSIRGALGAVKHLEKASQAAVTKRKDQITNNKDEKRDMLRKMLDISAERGTELDFTDSHVFVESHSSFFAGADTTAIAINSILYHLMRNPTAYSKLTAEVDAAISDGTLSMPITYREAVKLSYLNACVNEGMRLHPSVGLHMPRIVPPGGATISGFHFPAGYRIGINAATVQYDEEIFGSDAYSFNPDRWIKGDALRMERAIIVFGTGPRTCIGKNISLSEIYKLVPQIVRDFEIRLVEPEKGWKTTDYWFHKQTGINVYVRERDHGND</sequence>
<organism evidence="6 7">
    <name type="scientific">Viridothelium virens</name>
    <name type="common">Speckled blister lichen</name>
    <name type="synonym">Trypethelium virens</name>
    <dbReference type="NCBI Taxonomy" id="1048519"/>
    <lineage>
        <taxon>Eukaryota</taxon>
        <taxon>Fungi</taxon>
        <taxon>Dikarya</taxon>
        <taxon>Ascomycota</taxon>
        <taxon>Pezizomycotina</taxon>
        <taxon>Dothideomycetes</taxon>
        <taxon>Dothideomycetes incertae sedis</taxon>
        <taxon>Trypetheliales</taxon>
        <taxon>Trypetheliaceae</taxon>
        <taxon>Viridothelium</taxon>
    </lineage>
</organism>
<dbReference type="GO" id="GO:0016705">
    <property type="term" value="F:oxidoreductase activity, acting on paired donors, with incorporation or reduction of molecular oxygen"/>
    <property type="evidence" value="ECO:0007669"/>
    <property type="project" value="InterPro"/>
</dbReference>
<comment type="cofactor">
    <cofactor evidence="1 4">
        <name>heme</name>
        <dbReference type="ChEBI" id="CHEBI:30413"/>
    </cofactor>
</comment>
<keyword evidence="2 4" id="KW-0479">Metal-binding</keyword>
<evidence type="ECO:0000313" key="7">
    <source>
        <dbReference type="Proteomes" id="UP000800092"/>
    </source>
</evidence>
<dbReference type="Gene3D" id="1.10.630.10">
    <property type="entry name" value="Cytochrome P450"/>
    <property type="match status" value="1"/>
</dbReference>
<reference evidence="6" key="1">
    <citation type="journal article" date="2020" name="Stud. Mycol.">
        <title>101 Dothideomycetes genomes: a test case for predicting lifestyles and emergence of pathogens.</title>
        <authorList>
            <person name="Haridas S."/>
            <person name="Albert R."/>
            <person name="Binder M."/>
            <person name="Bloem J."/>
            <person name="Labutti K."/>
            <person name="Salamov A."/>
            <person name="Andreopoulos B."/>
            <person name="Baker S."/>
            <person name="Barry K."/>
            <person name="Bills G."/>
            <person name="Bluhm B."/>
            <person name="Cannon C."/>
            <person name="Castanera R."/>
            <person name="Culley D."/>
            <person name="Daum C."/>
            <person name="Ezra D."/>
            <person name="Gonzalez J."/>
            <person name="Henrissat B."/>
            <person name="Kuo A."/>
            <person name="Liang C."/>
            <person name="Lipzen A."/>
            <person name="Lutzoni F."/>
            <person name="Magnuson J."/>
            <person name="Mondo S."/>
            <person name="Nolan M."/>
            <person name="Ohm R."/>
            <person name="Pangilinan J."/>
            <person name="Park H.-J."/>
            <person name="Ramirez L."/>
            <person name="Alfaro M."/>
            <person name="Sun H."/>
            <person name="Tritt A."/>
            <person name="Yoshinaga Y."/>
            <person name="Zwiers L.-H."/>
            <person name="Turgeon B."/>
            <person name="Goodwin S."/>
            <person name="Spatafora J."/>
            <person name="Crous P."/>
            <person name="Grigoriev I."/>
        </authorList>
    </citation>
    <scope>NUCLEOTIDE SEQUENCE</scope>
    <source>
        <strain evidence="6">Tuck. ex Michener</strain>
    </source>
</reference>
<dbReference type="EMBL" id="ML991880">
    <property type="protein sequence ID" value="KAF2229012.1"/>
    <property type="molecule type" value="Genomic_DNA"/>
</dbReference>
<dbReference type="PANTHER" id="PTHR24305">
    <property type="entry name" value="CYTOCHROME P450"/>
    <property type="match status" value="1"/>
</dbReference>
<proteinExistence type="inferred from homology"/>
<dbReference type="InterPro" id="IPR001128">
    <property type="entry name" value="Cyt_P450"/>
</dbReference>
<dbReference type="InterPro" id="IPR050121">
    <property type="entry name" value="Cytochrome_P450_monoxygenase"/>
</dbReference>
<dbReference type="CDD" id="cd11060">
    <property type="entry name" value="CYP57A1-like"/>
    <property type="match status" value="1"/>
</dbReference>
<dbReference type="PANTHER" id="PTHR24305:SF229">
    <property type="entry name" value="P450, PUTATIVE (EUROFUNG)-RELATED"/>
    <property type="match status" value="1"/>
</dbReference>
<protein>
    <submittedName>
        <fullName evidence="6">Cytochrome P450</fullName>
    </submittedName>
</protein>
<evidence type="ECO:0000256" key="2">
    <source>
        <dbReference type="ARBA" id="ARBA00022723"/>
    </source>
</evidence>
<dbReference type="InterPro" id="IPR002401">
    <property type="entry name" value="Cyt_P450_E_grp-I"/>
</dbReference>
<dbReference type="PRINTS" id="PR00385">
    <property type="entry name" value="P450"/>
</dbReference>
<keyword evidence="5" id="KW-0503">Monooxygenase</keyword>
<dbReference type="OrthoDB" id="3934656at2759"/>
<dbReference type="AlphaFoldDB" id="A0A6A6GTA7"/>
<dbReference type="Pfam" id="PF00067">
    <property type="entry name" value="p450"/>
    <property type="match status" value="1"/>
</dbReference>
<dbReference type="SUPFAM" id="SSF48264">
    <property type="entry name" value="Cytochrome P450"/>
    <property type="match status" value="1"/>
</dbReference>
<evidence type="ECO:0000313" key="6">
    <source>
        <dbReference type="EMBL" id="KAF2229012.1"/>
    </source>
</evidence>
<keyword evidence="5" id="KW-0560">Oxidoreductase</keyword>
<evidence type="ECO:0000256" key="1">
    <source>
        <dbReference type="ARBA" id="ARBA00001971"/>
    </source>
</evidence>
<accession>A0A6A6GTA7</accession>
<dbReference type="FunFam" id="1.10.630.10:FF:000050">
    <property type="entry name" value="Cytochrome P450 monooxygenase"/>
    <property type="match status" value="1"/>
</dbReference>
<comment type="similarity">
    <text evidence="5">Belongs to the cytochrome P450 family.</text>
</comment>
<evidence type="ECO:0000256" key="4">
    <source>
        <dbReference type="PIRSR" id="PIRSR602401-1"/>
    </source>
</evidence>
<dbReference type="GO" id="GO:0004497">
    <property type="term" value="F:monooxygenase activity"/>
    <property type="evidence" value="ECO:0007669"/>
    <property type="project" value="UniProtKB-KW"/>
</dbReference>
<dbReference type="InterPro" id="IPR036396">
    <property type="entry name" value="Cyt_P450_sf"/>
</dbReference>
<evidence type="ECO:0000256" key="3">
    <source>
        <dbReference type="ARBA" id="ARBA00023004"/>
    </source>
</evidence>
<dbReference type="PROSITE" id="PS00086">
    <property type="entry name" value="CYTOCHROME_P450"/>
    <property type="match status" value="1"/>
</dbReference>
<keyword evidence="3 4" id="KW-0408">Iron</keyword>
<dbReference type="Proteomes" id="UP000800092">
    <property type="component" value="Unassembled WGS sequence"/>
</dbReference>
<evidence type="ECO:0000256" key="5">
    <source>
        <dbReference type="RuleBase" id="RU000461"/>
    </source>
</evidence>
<keyword evidence="7" id="KW-1185">Reference proteome</keyword>
<gene>
    <name evidence="6" type="ORF">EV356DRAFT_476170</name>
</gene>
<name>A0A6A6GTA7_VIRVR</name>
<dbReference type="PRINTS" id="PR00463">
    <property type="entry name" value="EP450I"/>
</dbReference>
<dbReference type="GO" id="GO:0005506">
    <property type="term" value="F:iron ion binding"/>
    <property type="evidence" value="ECO:0007669"/>
    <property type="project" value="InterPro"/>
</dbReference>
<dbReference type="InterPro" id="IPR017972">
    <property type="entry name" value="Cyt_P450_CS"/>
</dbReference>
<dbReference type="GO" id="GO:0020037">
    <property type="term" value="F:heme binding"/>
    <property type="evidence" value="ECO:0007669"/>
    <property type="project" value="InterPro"/>
</dbReference>
<feature type="binding site" description="axial binding residue" evidence="4">
    <location>
        <position position="450"/>
    </location>
    <ligand>
        <name>heme</name>
        <dbReference type="ChEBI" id="CHEBI:30413"/>
    </ligand>
    <ligandPart>
        <name>Fe</name>
        <dbReference type="ChEBI" id="CHEBI:18248"/>
    </ligandPart>
</feature>